<dbReference type="Pfam" id="PF02518">
    <property type="entry name" value="HATPase_c"/>
    <property type="match status" value="1"/>
</dbReference>
<dbReference type="Gene3D" id="3.30.450.20">
    <property type="entry name" value="PAS domain"/>
    <property type="match status" value="1"/>
</dbReference>
<dbReference type="OrthoDB" id="5287570at2"/>
<dbReference type="InterPro" id="IPR005467">
    <property type="entry name" value="His_kinase_dom"/>
</dbReference>
<dbReference type="Gene3D" id="3.30.565.10">
    <property type="entry name" value="Histidine kinase-like ATPase, C-terminal domain"/>
    <property type="match status" value="1"/>
</dbReference>
<dbReference type="SUPFAM" id="SSF52172">
    <property type="entry name" value="CheY-like"/>
    <property type="match status" value="1"/>
</dbReference>
<feature type="domain" description="PAC" evidence="12">
    <location>
        <begin position="88"/>
        <end position="138"/>
    </location>
</feature>
<keyword evidence="3 9" id="KW-0597">Phosphoprotein</keyword>
<feature type="domain" description="Response regulatory" evidence="11">
    <location>
        <begin position="398"/>
        <end position="512"/>
    </location>
</feature>
<gene>
    <name evidence="13" type="ORF">ENSA5_45340</name>
</gene>
<dbReference type="SUPFAM" id="SSF55785">
    <property type="entry name" value="PYP-like sensor domain (PAS domain)"/>
    <property type="match status" value="1"/>
</dbReference>
<dbReference type="Pfam" id="PF08448">
    <property type="entry name" value="PAS_4"/>
    <property type="match status" value="1"/>
</dbReference>
<reference evidence="13 14" key="1">
    <citation type="submission" date="2018-03" db="EMBL/GenBank/DDBJ databases">
        <title>Draft Genome Sequences of the Obligatory Marine Myxobacteria Enhygromyxa salina SWB005.</title>
        <authorList>
            <person name="Poehlein A."/>
            <person name="Moghaddam J.A."/>
            <person name="Harms H."/>
            <person name="Alanjari M."/>
            <person name="Koenig G.M."/>
            <person name="Daniel R."/>
            <person name="Schaeberle T.F."/>
        </authorList>
    </citation>
    <scope>NUCLEOTIDE SEQUENCE [LARGE SCALE GENOMIC DNA]</scope>
    <source>
        <strain evidence="13 14">SWB005</strain>
    </source>
</reference>
<dbReference type="Proteomes" id="UP000237968">
    <property type="component" value="Unassembled WGS sequence"/>
</dbReference>
<dbReference type="Pfam" id="PF00072">
    <property type="entry name" value="Response_reg"/>
    <property type="match status" value="1"/>
</dbReference>
<keyword evidence="4" id="KW-0808">Transferase</keyword>
<dbReference type="GO" id="GO:0005524">
    <property type="term" value="F:ATP binding"/>
    <property type="evidence" value="ECO:0007669"/>
    <property type="project" value="UniProtKB-KW"/>
</dbReference>
<dbReference type="EMBL" id="PVNK01000197">
    <property type="protein sequence ID" value="PRP93091.1"/>
    <property type="molecule type" value="Genomic_DNA"/>
</dbReference>
<dbReference type="InterPro" id="IPR013656">
    <property type="entry name" value="PAS_4"/>
</dbReference>
<dbReference type="RefSeq" id="WP_106393801.1">
    <property type="nucleotide sequence ID" value="NZ_PVNK01000197.1"/>
</dbReference>
<sequence>MVSSSDTKIDTEQEFRLLVQHSPHCIHRIDLNGRLTSINPAGLAIMRAGCEVKADCEADVRGLEYCSLICERDRPRIQALLERAFAGETSHFTFESTKGSHLSSNFVPLHDDSGALFAVMGLTEDITVRVRTEQRLRQVQKLEGLGLLAGGIAHDFNNLLVGIMGHAELLGASRPESADASDIEGILAGAERAADLCRQLLAYAGRTSVALEELDPRELVEETVALMASSTAPGVRIECEPAAAPVRVTADPTQLRQLLMNLLTNAVEATQATGGRVKLRTRPCVVESEPTTQHWLVGSPPAGPCVSIEVEDEGSGMDEHTRDRMFDPFFTTKPHGHGLGLAAVIGIVTGHGGALCVDSAPGKGTSVRVILPVAESARNAAAAELAPSPSNAPTSPATIVVVDDHAPVRNVLAGALEQDAHTVITLDSGPALMDWLDANQAPELLLLDLTMPEMSGPAALATLCERGVQTRVIVMSGFTSDDLPLDDHPQVVGFLHKPFRIADLRATVGAALTAEPAKASREGPST</sequence>
<keyword evidence="7" id="KW-0067">ATP-binding</keyword>
<evidence type="ECO:0000256" key="2">
    <source>
        <dbReference type="ARBA" id="ARBA00012438"/>
    </source>
</evidence>
<dbReference type="CDD" id="cd00156">
    <property type="entry name" value="REC"/>
    <property type="match status" value="1"/>
</dbReference>
<evidence type="ECO:0000313" key="14">
    <source>
        <dbReference type="Proteomes" id="UP000237968"/>
    </source>
</evidence>
<feature type="modified residue" description="4-aspartylphosphate" evidence="9">
    <location>
        <position position="448"/>
    </location>
</feature>
<dbReference type="InterPro" id="IPR036097">
    <property type="entry name" value="HisK_dim/P_sf"/>
</dbReference>
<dbReference type="InterPro" id="IPR000014">
    <property type="entry name" value="PAS"/>
</dbReference>
<dbReference type="InterPro" id="IPR036890">
    <property type="entry name" value="HATPase_C_sf"/>
</dbReference>
<dbReference type="InterPro" id="IPR001789">
    <property type="entry name" value="Sig_transdc_resp-reg_receiver"/>
</dbReference>
<dbReference type="PRINTS" id="PR00344">
    <property type="entry name" value="BCTRLSENSOR"/>
</dbReference>
<evidence type="ECO:0000256" key="6">
    <source>
        <dbReference type="ARBA" id="ARBA00022777"/>
    </source>
</evidence>
<evidence type="ECO:0000256" key="1">
    <source>
        <dbReference type="ARBA" id="ARBA00000085"/>
    </source>
</evidence>
<dbReference type="SMART" id="SM00388">
    <property type="entry name" value="HisKA"/>
    <property type="match status" value="1"/>
</dbReference>
<evidence type="ECO:0000259" key="11">
    <source>
        <dbReference type="PROSITE" id="PS50110"/>
    </source>
</evidence>
<dbReference type="SUPFAM" id="SSF47384">
    <property type="entry name" value="Homodimeric domain of signal transducing histidine kinase"/>
    <property type="match status" value="1"/>
</dbReference>
<organism evidence="13 14">
    <name type="scientific">Enhygromyxa salina</name>
    <dbReference type="NCBI Taxonomy" id="215803"/>
    <lineage>
        <taxon>Bacteria</taxon>
        <taxon>Pseudomonadati</taxon>
        <taxon>Myxococcota</taxon>
        <taxon>Polyangia</taxon>
        <taxon>Nannocystales</taxon>
        <taxon>Nannocystaceae</taxon>
        <taxon>Enhygromyxa</taxon>
    </lineage>
</organism>
<dbReference type="InterPro" id="IPR004358">
    <property type="entry name" value="Sig_transdc_His_kin-like_C"/>
</dbReference>
<dbReference type="SUPFAM" id="SSF55874">
    <property type="entry name" value="ATPase domain of HSP90 chaperone/DNA topoisomerase II/histidine kinase"/>
    <property type="match status" value="1"/>
</dbReference>
<dbReference type="CDD" id="cd00082">
    <property type="entry name" value="HisKA"/>
    <property type="match status" value="1"/>
</dbReference>
<keyword evidence="14" id="KW-1185">Reference proteome</keyword>
<dbReference type="PANTHER" id="PTHR43065:SF46">
    <property type="entry name" value="C4-DICARBOXYLATE TRANSPORT SENSOR PROTEIN DCTB"/>
    <property type="match status" value="1"/>
</dbReference>
<dbReference type="Gene3D" id="3.40.50.2300">
    <property type="match status" value="1"/>
</dbReference>
<evidence type="ECO:0000256" key="3">
    <source>
        <dbReference type="ARBA" id="ARBA00022553"/>
    </source>
</evidence>
<keyword evidence="8" id="KW-0902">Two-component regulatory system</keyword>
<dbReference type="PROSITE" id="PS50110">
    <property type="entry name" value="RESPONSE_REGULATORY"/>
    <property type="match status" value="1"/>
</dbReference>
<evidence type="ECO:0000256" key="9">
    <source>
        <dbReference type="PROSITE-ProRule" id="PRU00169"/>
    </source>
</evidence>
<evidence type="ECO:0000256" key="5">
    <source>
        <dbReference type="ARBA" id="ARBA00022741"/>
    </source>
</evidence>
<dbReference type="EC" id="2.7.13.3" evidence="2"/>
<name>A0A2S9XK87_9BACT</name>
<evidence type="ECO:0000259" key="12">
    <source>
        <dbReference type="PROSITE" id="PS50113"/>
    </source>
</evidence>
<dbReference type="AlphaFoldDB" id="A0A2S9XK87"/>
<dbReference type="InterPro" id="IPR003594">
    <property type="entry name" value="HATPase_dom"/>
</dbReference>
<comment type="catalytic activity">
    <reaction evidence="1">
        <text>ATP + protein L-histidine = ADP + protein N-phospho-L-histidine.</text>
        <dbReference type="EC" id="2.7.13.3"/>
    </reaction>
</comment>
<dbReference type="PANTHER" id="PTHR43065">
    <property type="entry name" value="SENSOR HISTIDINE KINASE"/>
    <property type="match status" value="1"/>
</dbReference>
<dbReference type="InterPro" id="IPR011006">
    <property type="entry name" value="CheY-like_superfamily"/>
</dbReference>
<evidence type="ECO:0000259" key="10">
    <source>
        <dbReference type="PROSITE" id="PS50109"/>
    </source>
</evidence>
<evidence type="ECO:0000313" key="13">
    <source>
        <dbReference type="EMBL" id="PRP93091.1"/>
    </source>
</evidence>
<dbReference type="PROSITE" id="PS50113">
    <property type="entry name" value="PAC"/>
    <property type="match status" value="1"/>
</dbReference>
<dbReference type="GO" id="GO:0000155">
    <property type="term" value="F:phosphorelay sensor kinase activity"/>
    <property type="evidence" value="ECO:0007669"/>
    <property type="project" value="InterPro"/>
</dbReference>
<dbReference type="NCBIfam" id="TIGR00229">
    <property type="entry name" value="sensory_box"/>
    <property type="match status" value="1"/>
</dbReference>
<keyword evidence="5" id="KW-0547">Nucleotide-binding</keyword>
<dbReference type="SMART" id="SM00448">
    <property type="entry name" value="REC"/>
    <property type="match status" value="1"/>
</dbReference>
<dbReference type="PROSITE" id="PS50109">
    <property type="entry name" value="HIS_KIN"/>
    <property type="match status" value="1"/>
</dbReference>
<feature type="domain" description="Histidine kinase" evidence="10">
    <location>
        <begin position="151"/>
        <end position="375"/>
    </location>
</feature>
<dbReference type="InterPro" id="IPR003661">
    <property type="entry name" value="HisK_dim/P_dom"/>
</dbReference>
<keyword evidence="6" id="KW-0418">Kinase</keyword>
<proteinExistence type="predicted"/>
<evidence type="ECO:0000256" key="7">
    <source>
        <dbReference type="ARBA" id="ARBA00022840"/>
    </source>
</evidence>
<accession>A0A2S9XK87</accession>
<evidence type="ECO:0000256" key="4">
    <source>
        <dbReference type="ARBA" id="ARBA00022679"/>
    </source>
</evidence>
<dbReference type="Gene3D" id="1.10.287.130">
    <property type="match status" value="1"/>
</dbReference>
<protein>
    <recommendedName>
        <fullName evidence="2">histidine kinase</fullName>
        <ecNumber evidence="2">2.7.13.3</ecNumber>
    </recommendedName>
</protein>
<dbReference type="InterPro" id="IPR000700">
    <property type="entry name" value="PAS-assoc_C"/>
</dbReference>
<dbReference type="SMART" id="SM00387">
    <property type="entry name" value="HATPase_c"/>
    <property type="match status" value="1"/>
</dbReference>
<dbReference type="InterPro" id="IPR035965">
    <property type="entry name" value="PAS-like_dom_sf"/>
</dbReference>
<comment type="caution">
    <text evidence="13">The sequence shown here is derived from an EMBL/GenBank/DDBJ whole genome shotgun (WGS) entry which is preliminary data.</text>
</comment>
<evidence type="ECO:0000256" key="8">
    <source>
        <dbReference type="ARBA" id="ARBA00023012"/>
    </source>
</evidence>